<dbReference type="RefSeq" id="WP_200314713.1">
    <property type="nucleotide sequence ID" value="NZ_JAENJH010000001.1"/>
</dbReference>
<proteinExistence type="predicted"/>
<organism evidence="1 2">
    <name type="scientific">Prauserella cavernicola</name>
    <dbReference type="NCBI Taxonomy" id="2800127"/>
    <lineage>
        <taxon>Bacteria</taxon>
        <taxon>Bacillati</taxon>
        <taxon>Actinomycetota</taxon>
        <taxon>Actinomycetes</taxon>
        <taxon>Pseudonocardiales</taxon>
        <taxon>Pseudonocardiaceae</taxon>
        <taxon>Prauserella</taxon>
    </lineage>
</organism>
<comment type="caution">
    <text evidence="1">The sequence shown here is derived from an EMBL/GenBank/DDBJ whole genome shotgun (WGS) entry which is preliminary data.</text>
</comment>
<dbReference type="EMBL" id="JAENJH010000001">
    <property type="protein sequence ID" value="MBK1783415.1"/>
    <property type="molecule type" value="Genomic_DNA"/>
</dbReference>
<evidence type="ECO:0000313" key="2">
    <source>
        <dbReference type="Proteomes" id="UP000635245"/>
    </source>
</evidence>
<sequence length="72" mass="7994">MTSRDLPVLVGAAVSYRQARDRSARRGHVVAPPVFDRYASTWWVAVLPDGTPDDTEPDWVREANILTVLSDA</sequence>
<gene>
    <name evidence="1" type="ORF">JHE00_03680</name>
</gene>
<keyword evidence="2" id="KW-1185">Reference proteome</keyword>
<evidence type="ECO:0000313" key="1">
    <source>
        <dbReference type="EMBL" id="MBK1783415.1"/>
    </source>
</evidence>
<reference evidence="1" key="1">
    <citation type="submission" date="2020-12" db="EMBL/GenBank/DDBJ databases">
        <title>Prauserella sp. ASG 168, a novel actinomycete isolated from cave rock.</title>
        <authorList>
            <person name="Suriyachadkun C."/>
        </authorList>
    </citation>
    <scope>NUCLEOTIDE SEQUENCE</scope>
    <source>
        <strain evidence="1">ASG 168</strain>
    </source>
</reference>
<name>A0A934V3U0_9PSEU</name>
<protein>
    <submittedName>
        <fullName evidence="1">Uncharacterized protein</fullName>
    </submittedName>
</protein>
<dbReference type="AlphaFoldDB" id="A0A934V3U0"/>
<accession>A0A934V3U0</accession>
<dbReference type="Proteomes" id="UP000635245">
    <property type="component" value="Unassembled WGS sequence"/>
</dbReference>